<name>A0A455WAW6_MARNT</name>
<evidence type="ECO:0000313" key="1">
    <source>
        <dbReference type="EMBL" id="BBJ03835.1"/>
    </source>
</evidence>
<gene>
    <name evidence="1" type="ORF">YBY_16840</name>
</gene>
<proteinExistence type="predicted"/>
<reference evidence="1" key="1">
    <citation type="submission" date="2019-03" db="EMBL/GenBank/DDBJ databases">
        <title>Whole genome analysis of nitrate-reducing bacteria Marinobacter hydrocarbonoclasticus YB03.</title>
        <authorList>
            <person name="Azam A.H."/>
            <person name="Yuk S.R."/>
            <person name="Kamarisima K."/>
            <person name="Miyanaga K."/>
            <person name="Tanji Y."/>
        </authorList>
    </citation>
    <scope>NUCLEOTIDE SEQUENCE</scope>
    <source>
        <strain evidence="1">YB03</strain>
    </source>
</reference>
<dbReference type="EMBL" id="AP019537">
    <property type="protein sequence ID" value="BBJ03835.1"/>
    <property type="molecule type" value="Genomic_DNA"/>
</dbReference>
<dbReference type="AlphaFoldDB" id="A0A455WAW6"/>
<sequence length="87" mass="9791">MDALKQYQLLGRLLVYLEACGLESDAATFDTALRMLSDIPQSAAESQEFDWLLERIPYYFRIAEDALPKVAPPFQRGSIGYYAHGSS</sequence>
<accession>A0A455WAW6</accession>
<protein>
    <submittedName>
        <fullName evidence="1">Uncharacterized protein</fullName>
    </submittedName>
</protein>
<organism evidence="1">
    <name type="scientific">Marinobacter nauticus</name>
    <name type="common">Marinobacter hydrocarbonoclasticus</name>
    <name type="synonym">Marinobacter aquaeolei</name>
    <dbReference type="NCBI Taxonomy" id="2743"/>
    <lineage>
        <taxon>Bacteria</taxon>
        <taxon>Pseudomonadati</taxon>
        <taxon>Pseudomonadota</taxon>
        <taxon>Gammaproteobacteria</taxon>
        <taxon>Pseudomonadales</taxon>
        <taxon>Marinobacteraceae</taxon>
        <taxon>Marinobacter</taxon>
    </lineage>
</organism>